<protein>
    <submittedName>
        <fullName evidence="1">Uncharacterized protein</fullName>
    </submittedName>
</protein>
<dbReference type="EMBL" id="JAMFMA010000001">
    <property type="protein sequence ID" value="MCL6272521.1"/>
    <property type="molecule type" value="Genomic_DNA"/>
</dbReference>
<evidence type="ECO:0000313" key="2">
    <source>
        <dbReference type="Proteomes" id="UP001203607"/>
    </source>
</evidence>
<comment type="caution">
    <text evidence="1">The sequence shown here is derived from an EMBL/GenBank/DDBJ whole genome shotgun (WGS) entry which is preliminary data.</text>
</comment>
<accession>A0ABT0PMM9</accession>
<name>A0ABT0PMM9_9FLAO</name>
<keyword evidence="2" id="KW-1185">Reference proteome</keyword>
<gene>
    <name evidence="1" type="ORF">M3P19_00790</name>
</gene>
<reference evidence="1 2" key="1">
    <citation type="submission" date="2022-05" db="EMBL/GenBank/DDBJ databases">
        <authorList>
            <person name="Park J.-S."/>
        </authorList>
    </citation>
    <scope>NUCLEOTIDE SEQUENCE [LARGE SCALE GENOMIC DNA]</scope>
    <source>
        <strain evidence="1 2">2012CJ35-5</strain>
    </source>
</reference>
<organism evidence="1 2">
    <name type="scientific">Flagellimonas spongiicola</name>
    <dbReference type="NCBI Taxonomy" id="2942208"/>
    <lineage>
        <taxon>Bacteria</taxon>
        <taxon>Pseudomonadati</taxon>
        <taxon>Bacteroidota</taxon>
        <taxon>Flavobacteriia</taxon>
        <taxon>Flavobacteriales</taxon>
        <taxon>Flavobacteriaceae</taxon>
        <taxon>Flagellimonas</taxon>
    </lineage>
</organism>
<dbReference type="RefSeq" id="WP_249655708.1">
    <property type="nucleotide sequence ID" value="NZ_JAMFMA010000001.1"/>
</dbReference>
<evidence type="ECO:0000313" key="1">
    <source>
        <dbReference type="EMBL" id="MCL6272521.1"/>
    </source>
</evidence>
<proteinExistence type="predicted"/>
<sequence>MYIKIGLKPTKIYAKPILFPILLPALQEAMTDCYLGIGTPYEPIAIDNFVTIGDYVFPVLEPNSHITISLVSERGDDNGILKDARLECCMVKNVGKDFTDKDCKLQGYWKKIFSYDKKLVQNTPDGTLYIAPDRKKKCRISTKDVELDDNVSYSILFSMVMKVSKKRQRRYYFVLDPLVKISSGGGTGTP</sequence>
<dbReference type="Proteomes" id="UP001203607">
    <property type="component" value="Unassembled WGS sequence"/>
</dbReference>